<dbReference type="EMBL" id="BT139959">
    <property type="protein sequence ID" value="AFK39754.1"/>
    <property type="molecule type" value="mRNA"/>
</dbReference>
<name>I3SHL2_LOTJA</name>
<protein>
    <submittedName>
        <fullName evidence="1">Uncharacterized protein</fullName>
    </submittedName>
</protein>
<proteinExistence type="evidence at transcript level"/>
<evidence type="ECO:0000313" key="1">
    <source>
        <dbReference type="EMBL" id="AFK39754.1"/>
    </source>
</evidence>
<accession>I3SHL2</accession>
<reference evidence="1" key="1">
    <citation type="submission" date="2012-05" db="EMBL/GenBank/DDBJ databases">
        <authorList>
            <person name="Krishnakumar V."/>
            <person name="Cheung F."/>
            <person name="Xiao Y."/>
            <person name="Chan A."/>
            <person name="Moskal W.A."/>
            <person name="Town C.D."/>
        </authorList>
    </citation>
    <scope>NUCLEOTIDE SEQUENCE</scope>
</reference>
<organism evidence="1">
    <name type="scientific">Lotus japonicus</name>
    <name type="common">Lotus corniculatus var. japonicus</name>
    <dbReference type="NCBI Taxonomy" id="34305"/>
    <lineage>
        <taxon>Eukaryota</taxon>
        <taxon>Viridiplantae</taxon>
        <taxon>Streptophyta</taxon>
        <taxon>Embryophyta</taxon>
        <taxon>Tracheophyta</taxon>
        <taxon>Spermatophyta</taxon>
        <taxon>Magnoliopsida</taxon>
        <taxon>eudicotyledons</taxon>
        <taxon>Gunneridae</taxon>
        <taxon>Pentapetalae</taxon>
        <taxon>rosids</taxon>
        <taxon>fabids</taxon>
        <taxon>Fabales</taxon>
        <taxon>Fabaceae</taxon>
        <taxon>Papilionoideae</taxon>
        <taxon>50 kb inversion clade</taxon>
        <taxon>NPAAA clade</taxon>
        <taxon>Hologalegina</taxon>
        <taxon>robinioid clade</taxon>
        <taxon>Loteae</taxon>
        <taxon>Lotus</taxon>
    </lineage>
</organism>
<dbReference type="AlphaFoldDB" id="I3SHL2"/>
<sequence>MLSLFTPNCCLGISKPKLRELSVRLSIISKESIFIRSIFVNKRTEHRVRQKSLVSWQLKETFLLTGQQLSEVCVVEDVRVGSPGSLKSRALLVCSSKGVATRESNNVHIIKPHGFDKHIPQMVRTLSCIGQATLRWWLRLVLSARVERNVRSTSDLNSDNTSQLVEISIGQDGELLLKRLQQPHSDVKTIVSTVSELSSVLHGSEGTTSLGLHIKGPSRVPCQTEHKRSAFLVSDEASELSPGLLDSLLVISADGRVRLSHGWRFLESEEEDEV</sequence>